<evidence type="ECO:0000313" key="3">
    <source>
        <dbReference type="EMBL" id="EEU39235.1"/>
    </source>
</evidence>
<dbReference type="KEGG" id="nhe:NECHADRAFT_43218"/>
<dbReference type="AlphaFoldDB" id="C7ZA93"/>
<dbReference type="InParanoid" id="C7ZA93"/>
<dbReference type="PANTHER" id="PTHR24320">
    <property type="entry name" value="RETINOL DEHYDROGENASE"/>
    <property type="match status" value="1"/>
</dbReference>
<comment type="similarity">
    <text evidence="1">Belongs to the short-chain dehydrogenases/reductases (SDR) family.</text>
</comment>
<evidence type="ECO:0008006" key="5">
    <source>
        <dbReference type="Google" id="ProtNLM"/>
    </source>
</evidence>
<name>C7ZA93_FUSV7</name>
<evidence type="ECO:0000256" key="2">
    <source>
        <dbReference type="ARBA" id="ARBA00023002"/>
    </source>
</evidence>
<keyword evidence="4" id="KW-1185">Reference proteome</keyword>
<evidence type="ECO:0000256" key="1">
    <source>
        <dbReference type="ARBA" id="ARBA00006484"/>
    </source>
</evidence>
<dbReference type="PRINTS" id="PR00081">
    <property type="entry name" value="GDHRDH"/>
</dbReference>
<dbReference type="GeneID" id="9672130"/>
<protein>
    <recommendedName>
        <fullName evidence="5">Short-chain dehydrogenase</fullName>
    </recommendedName>
</protein>
<dbReference type="eggNOG" id="KOG1208">
    <property type="taxonomic scope" value="Eukaryota"/>
</dbReference>
<accession>C7ZA93</accession>
<sequence length="339" mass="36703">MSRYAQAHANPQGPSDARPTALQIIKDENLTGKLVGKSVFITGANQGLGLETARALHSAGATVYIGARSHAKGQQAINDIQASNDNDAPLNVVEISLDSLDSVRKAAKELLAKTDKLNLLILNAGIMFPPQGKTVDGFETQLAINYLGHFLLFQLLKPALLAASTPEFNSRVISLSSTGHRAGGIRFEDMNFDEPDSYDPMLAYGQAKTANIYLANEIERRYGPQGLHALSLHPGVINTNLAKYMDQATKDFMGSHAGFQKQFKSVAQGAATTVYAAVSKDWEGKGGKYLYDCAEAGPVRPDSDYMSVDDGYAAWIYDEDKASRLWTETIKLVGLEEDA</sequence>
<dbReference type="Gene3D" id="3.40.50.720">
    <property type="entry name" value="NAD(P)-binding Rossmann-like Domain"/>
    <property type="match status" value="1"/>
</dbReference>
<dbReference type="HOGENOM" id="CLU_010194_44_0_1"/>
<dbReference type="SUPFAM" id="SSF51735">
    <property type="entry name" value="NAD(P)-binding Rossmann-fold domains"/>
    <property type="match status" value="1"/>
</dbReference>
<keyword evidence="2" id="KW-0560">Oxidoreductase</keyword>
<dbReference type="Pfam" id="PF00106">
    <property type="entry name" value="adh_short"/>
    <property type="match status" value="1"/>
</dbReference>
<organism evidence="3 4">
    <name type="scientific">Fusarium vanettenii (strain ATCC MYA-4622 / CBS 123669 / FGSC 9596 / NRRL 45880 / 77-13-4)</name>
    <name type="common">Fusarium solani subsp. pisi</name>
    <dbReference type="NCBI Taxonomy" id="660122"/>
    <lineage>
        <taxon>Eukaryota</taxon>
        <taxon>Fungi</taxon>
        <taxon>Dikarya</taxon>
        <taxon>Ascomycota</taxon>
        <taxon>Pezizomycotina</taxon>
        <taxon>Sordariomycetes</taxon>
        <taxon>Hypocreomycetidae</taxon>
        <taxon>Hypocreales</taxon>
        <taxon>Nectriaceae</taxon>
        <taxon>Fusarium</taxon>
        <taxon>Fusarium solani species complex</taxon>
        <taxon>Fusarium vanettenii</taxon>
    </lineage>
</organism>
<gene>
    <name evidence="3" type="ORF">NECHADRAFT_43218</name>
</gene>
<dbReference type="InterPro" id="IPR002347">
    <property type="entry name" value="SDR_fam"/>
</dbReference>
<proteinExistence type="inferred from homology"/>
<evidence type="ECO:0000313" key="4">
    <source>
        <dbReference type="Proteomes" id="UP000005206"/>
    </source>
</evidence>
<dbReference type="PANTHER" id="PTHR24320:SF272">
    <property type="entry name" value="NAD(P)-BINDING ROSSMANN-FOLD SUPERFAMILY PROTEIN"/>
    <property type="match status" value="1"/>
</dbReference>
<dbReference type="VEuPathDB" id="FungiDB:NECHADRAFT_43218"/>
<dbReference type="EMBL" id="GG698912">
    <property type="protein sequence ID" value="EEU39235.1"/>
    <property type="molecule type" value="Genomic_DNA"/>
</dbReference>
<dbReference type="Proteomes" id="UP000005206">
    <property type="component" value="Chromosome 6"/>
</dbReference>
<dbReference type="OMA" id="YFMDCRR"/>
<dbReference type="RefSeq" id="XP_003044948.1">
    <property type="nucleotide sequence ID" value="XM_003044902.1"/>
</dbReference>
<dbReference type="OrthoDB" id="191139at2759"/>
<reference evidence="3 4" key="1">
    <citation type="journal article" date="2009" name="PLoS Genet.">
        <title>The genome of Nectria haematococca: contribution of supernumerary chromosomes to gene expansion.</title>
        <authorList>
            <person name="Coleman J.J."/>
            <person name="Rounsley S.D."/>
            <person name="Rodriguez-Carres M."/>
            <person name="Kuo A."/>
            <person name="Wasmann C.C."/>
            <person name="Grimwood J."/>
            <person name="Schmutz J."/>
            <person name="Taga M."/>
            <person name="White G.J."/>
            <person name="Zhou S."/>
            <person name="Schwartz D.C."/>
            <person name="Freitag M."/>
            <person name="Ma L.J."/>
            <person name="Danchin E.G."/>
            <person name="Henrissat B."/>
            <person name="Coutinho P.M."/>
            <person name="Nelson D.R."/>
            <person name="Straney D."/>
            <person name="Napoli C.A."/>
            <person name="Barker B.M."/>
            <person name="Gribskov M."/>
            <person name="Rep M."/>
            <person name="Kroken S."/>
            <person name="Molnar I."/>
            <person name="Rensing C."/>
            <person name="Kennell J.C."/>
            <person name="Zamora J."/>
            <person name="Farman M.L."/>
            <person name="Selker E.U."/>
            <person name="Salamov A."/>
            <person name="Shapiro H."/>
            <person name="Pangilinan J."/>
            <person name="Lindquist E."/>
            <person name="Lamers C."/>
            <person name="Grigoriev I.V."/>
            <person name="Geiser D.M."/>
            <person name="Covert S.F."/>
            <person name="Temporini E."/>
            <person name="Vanetten H.D."/>
        </authorList>
    </citation>
    <scope>NUCLEOTIDE SEQUENCE [LARGE SCALE GENOMIC DNA]</scope>
    <source>
        <strain evidence="4">ATCC MYA-4622 / CBS 123669 / FGSC 9596 / NRRL 45880 / 77-13-4</strain>
    </source>
</reference>
<dbReference type="GO" id="GO:0016491">
    <property type="term" value="F:oxidoreductase activity"/>
    <property type="evidence" value="ECO:0007669"/>
    <property type="project" value="UniProtKB-KW"/>
</dbReference>
<dbReference type="InterPro" id="IPR036291">
    <property type="entry name" value="NAD(P)-bd_dom_sf"/>
</dbReference>